<sequence>MGRQASGETQELERLRARVAELESGRPAGRPRRRGRSALGAVLIVLGCVLAPLGVVAAWASGVVGDTDRYVATVQPLASDPAVQDAVAARVTDAVMDHIDLKDLLSSAASDERPLLEKALGRLGDSLDGAVRSFVDDKAQDVVASDAFETLWTAVNRKAHAAVNKALTGDGGGAVKLDGDQVTLDLAPVVELVKTELVDSGLTLAEKIPEVHTSFPVAESEQLTKARTGFRLLQLVGNWLPVLALLLVAAGVLLARNRRRAVITAALCVAVAVALLGAALTVFRPVYLDALPAGVSQPAAGAVYDALVHFLRTTVRMVIALGVVVALAAWLTGRGRRALLVRNLWSSGIGAVRGVADRAGMNLGPVGPWVAGHRKWIAWVLIAAALVTYVLWSYPTFWVVTGLALVLLLALAVVEFLAGPPSNEPSIDSPSIDSPSTDGPSPHKEKTP</sequence>
<feature type="transmembrane region" description="Helical" evidence="2">
    <location>
        <begin position="376"/>
        <end position="392"/>
    </location>
</feature>
<evidence type="ECO:0000256" key="1">
    <source>
        <dbReference type="SAM" id="MobiDB-lite"/>
    </source>
</evidence>
<dbReference type="Proteomes" id="UP000642284">
    <property type="component" value="Unassembled WGS sequence"/>
</dbReference>
<dbReference type="EMBL" id="JACTVJ010000038">
    <property type="protein sequence ID" value="MBC9719346.1"/>
    <property type="molecule type" value="Genomic_DNA"/>
</dbReference>
<feature type="transmembrane region" description="Helical" evidence="2">
    <location>
        <begin position="236"/>
        <end position="255"/>
    </location>
</feature>
<keyword evidence="2" id="KW-0472">Membrane</keyword>
<feature type="transmembrane region" description="Helical" evidence="2">
    <location>
        <begin position="262"/>
        <end position="283"/>
    </location>
</feature>
<feature type="transmembrane region" description="Helical" evidence="2">
    <location>
        <begin position="398"/>
        <end position="418"/>
    </location>
</feature>
<feature type="region of interest" description="Disordered" evidence="1">
    <location>
        <begin position="422"/>
        <end position="448"/>
    </location>
</feature>
<comment type="caution">
    <text evidence="3">The sequence shown here is derived from an EMBL/GenBank/DDBJ whole genome shotgun (WGS) entry which is preliminary data.</text>
</comment>
<evidence type="ECO:0000313" key="4">
    <source>
        <dbReference type="Proteomes" id="UP000642284"/>
    </source>
</evidence>
<evidence type="ECO:0000256" key="2">
    <source>
        <dbReference type="SAM" id="Phobius"/>
    </source>
</evidence>
<keyword evidence="2" id="KW-1133">Transmembrane helix</keyword>
<feature type="transmembrane region" description="Helical" evidence="2">
    <location>
        <begin position="314"/>
        <end position="333"/>
    </location>
</feature>
<feature type="transmembrane region" description="Helical" evidence="2">
    <location>
        <begin position="38"/>
        <end position="60"/>
    </location>
</feature>
<evidence type="ECO:0008006" key="5">
    <source>
        <dbReference type="Google" id="ProtNLM"/>
    </source>
</evidence>
<feature type="compositionally biased region" description="Low complexity" evidence="1">
    <location>
        <begin position="422"/>
        <end position="440"/>
    </location>
</feature>
<keyword evidence="4" id="KW-1185">Reference proteome</keyword>
<keyword evidence="2" id="KW-0812">Transmembrane</keyword>
<name>A0ABR7SV11_9ACTN</name>
<proteinExistence type="predicted"/>
<accession>A0ABR7SV11</accession>
<evidence type="ECO:0000313" key="3">
    <source>
        <dbReference type="EMBL" id="MBC9719346.1"/>
    </source>
</evidence>
<organism evidence="3 4">
    <name type="scientific">Streptomyces polyasparticus</name>
    <dbReference type="NCBI Taxonomy" id="2767826"/>
    <lineage>
        <taxon>Bacteria</taxon>
        <taxon>Bacillati</taxon>
        <taxon>Actinomycetota</taxon>
        <taxon>Actinomycetes</taxon>
        <taxon>Kitasatosporales</taxon>
        <taxon>Streptomycetaceae</taxon>
        <taxon>Streptomyces</taxon>
    </lineage>
</organism>
<reference evidence="3 4" key="1">
    <citation type="submission" date="2020-08" db="EMBL/GenBank/DDBJ databases">
        <title>Genemic of Streptomyces polyaspartic.</title>
        <authorList>
            <person name="Liu W."/>
        </authorList>
    </citation>
    <scope>NUCLEOTIDE SEQUENCE [LARGE SCALE GENOMIC DNA]</scope>
    <source>
        <strain evidence="3 4">TRM66268-LWL</strain>
    </source>
</reference>
<protein>
    <recommendedName>
        <fullName evidence="5">Integral membrane protein</fullName>
    </recommendedName>
</protein>
<gene>
    <name evidence="3" type="ORF">H9Y04_43240</name>
</gene>